<dbReference type="OrthoDB" id="6077919at2759"/>
<dbReference type="AlphaFoldDB" id="A0A3P7J9I4"/>
<protein>
    <submittedName>
        <fullName evidence="2">Uncharacterized protein</fullName>
    </submittedName>
</protein>
<dbReference type="Proteomes" id="UP000270094">
    <property type="component" value="Unassembled WGS sequence"/>
</dbReference>
<reference evidence="2 3" key="1">
    <citation type="submission" date="2018-11" db="EMBL/GenBank/DDBJ databases">
        <authorList>
            <consortium name="Pathogen Informatics"/>
        </authorList>
    </citation>
    <scope>NUCLEOTIDE SEQUENCE [LARGE SCALE GENOMIC DNA]</scope>
</reference>
<evidence type="ECO:0000313" key="2">
    <source>
        <dbReference type="EMBL" id="VDM72847.1"/>
    </source>
</evidence>
<evidence type="ECO:0000313" key="3">
    <source>
        <dbReference type="Proteomes" id="UP000270094"/>
    </source>
</evidence>
<feature type="compositionally biased region" description="Acidic residues" evidence="1">
    <location>
        <begin position="56"/>
        <end position="70"/>
    </location>
</feature>
<gene>
    <name evidence="2" type="ORF">SVUK_LOCUS7845</name>
</gene>
<accession>A0A3P7J9I4</accession>
<sequence length="70" mass="7897">MDSRDPILRKSAKSLIFRKHGKFQAANPANTLDGLVARRADDTHEPFQKRYLSEQEAIEGPDDEAEAKNT</sequence>
<evidence type="ECO:0000256" key="1">
    <source>
        <dbReference type="SAM" id="MobiDB-lite"/>
    </source>
</evidence>
<dbReference type="EMBL" id="UYYB01027551">
    <property type="protein sequence ID" value="VDM72847.1"/>
    <property type="molecule type" value="Genomic_DNA"/>
</dbReference>
<feature type="region of interest" description="Disordered" evidence="1">
    <location>
        <begin position="46"/>
        <end position="70"/>
    </location>
</feature>
<keyword evidence="3" id="KW-1185">Reference proteome</keyword>
<organism evidence="2 3">
    <name type="scientific">Strongylus vulgaris</name>
    <name type="common">Blood worm</name>
    <dbReference type="NCBI Taxonomy" id="40348"/>
    <lineage>
        <taxon>Eukaryota</taxon>
        <taxon>Metazoa</taxon>
        <taxon>Ecdysozoa</taxon>
        <taxon>Nematoda</taxon>
        <taxon>Chromadorea</taxon>
        <taxon>Rhabditida</taxon>
        <taxon>Rhabditina</taxon>
        <taxon>Rhabditomorpha</taxon>
        <taxon>Strongyloidea</taxon>
        <taxon>Strongylidae</taxon>
        <taxon>Strongylus</taxon>
    </lineage>
</organism>
<proteinExistence type="predicted"/>
<name>A0A3P7J9I4_STRVU</name>